<dbReference type="PROSITE" id="PS51186">
    <property type="entry name" value="GNAT"/>
    <property type="match status" value="1"/>
</dbReference>
<evidence type="ECO:0000259" key="1">
    <source>
        <dbReference type="PROSITE" id="PS51186"/>
    </source>
</evidence>
<dbReference type="InterPro" id="IPR000182">
    <property type="entry name" value="GNAT_dom"/>
</dbReference>
<dbReference type="RefSeq" id="WP_208004688.1">
    <property type="nucleotide sequence ID" value="NZ_JAGDFX010000004.1"/>
</dbReference>
<dbReference type="InterPro" id="IPR016181">
    <property type="entry name" value="Acyl_CoA_acyltransferase"/>
</dbReference>
<dbReference type="Proteomes" id="UP000664882">
    <property type="component" value="Unassembled WGS sequence"/>
</dbReference>
<keyword evidence="3" id="KW-1185">Reference proteome</keyword>
<dbReference type="CDD" id="cd04301">
    <property type="entry name" value="NAT_SF"/>
    <property type="match status" value="1"/>
</dbReference>
<name>A0ABS3NEY8_9GAMM</name>
<sequence>MYQLVDIQAQHNADISRVIKQVGAEFGAIGDGFGPGDPEVACMSEHYLLENRSRYIVALVNDQPVGGAGIAPFQPGSDTCELKKLFLLPQYRGLGIGVALTKACLAFAQQQGYQHCYLDTLANMTAAIRLYESVGFTHLTQPIAGSIHGGCDVWMLKTLS</sequence>
<gene>
    <name evidence="2" type="ORF">J3U76_04705</name>
</gene>
<comment type="caution">
    <text evidence="2">The sequence shown here is derived from an EMBL/GenBank/DDBJ whole genome shotgun (WGS) entry which is preliminary data.</text>
</comment>
<evidence type="ECO:0000313" key="2">
    <source>
        <dbReference type="EMBL" id="MBO1518943.1"/>
    </source>
</evidence>
<dbReference type="Pfam" id="PF00583">
    <property type="entry name" value="Acetyltransf_1"/>
    <property type="match status" value="1"/>
</dbReference>
<protein>
    <submittedName>
        <fullName evidence="2">GNAT family N-acetyltransferase</fullName>
    </submittedName>
</protein>
<dbReference type="InterPro" id="IPR052777">
    <property type="entry name" value="Acetyltransferase_Enz"/>
</dbReference>
<evidence type="ECO:0000313" key="3">
    <source>
        <dbReference type="Proteomes" id="UP000664882"/>
    </source>
</evidence>
<accession>A0ABS3NEY8</accession>
<dbReference type="PANTHER" id="PTHR43305">
    <property type="entry name" value="FAMILY N-ACETYLTRANSFERASE, PUTATIVE (AFU_ORTHOLOGUE AFUA_2G01380)-RELATED"/>
    <property type="match status" value="1"/>
</dbReference>
<reference evidence="2 3" key="1">
    <citation type="submission" date="2021-03" db="EMBL/GenBank/DDBJ databases">
        <title>Oceanisphaera sp. nov., isolated from the intestine.</title>
        <authorList>
            <person name="Zhao L.-H."/>
            <person name="Shi L.-F."/>
        </authorList>
    </citation>
    <scope>NUCLEOTIDE SEQUENCE [LARGE SCALE GENOMIC DNA]</scope>
    <source>
        <strain evidence="2 3">DM8</strain>
    </source>
</reference>
<feature type="domain" description="N-acetyltransferase" evidence="1">
    <location>
        <begin position="5"/>
        <end position="160"/>
    </location>
</feature>
<dbReference type="SUPFAM" id="SSF55729">
    <property type="entry name" value="Acyl-CoA N-acyltransferases (Nat)"/>
    <property type="match status" value="1"/>
</dbReference>
<dbReference type="PANTHER" id="PTHR43305:SF1">
    <property type="entry name" value="FAMILY N-ACETYLTRANSFERASE, PUTATIVE (AFU_ORTHOLOGUE AFUA_2G01380)-RELATED"/>
    <property type="match status" value="1"/>
</dbReference>
<proteinExistence type="predicted"/>
<dbReference type="EMBL" id="JAGDFX010000004">
    <property type="protein sequence ID" value="MBO1518943.1"/>
    <property type="molecule type" value="Genomic_DNA"/>
</dbReference>
<dbReference type="Gene3D" id="3.40.630.30">
    <property type="match status" value="1"/>
</dbReference>
<organism evidence="2 3">
    <name type="scientific">Oceanisphaera pacifica</name>
    <dbReference type="NCBI Taxonomy" id="2818389"/>
    <lineage>
        <taxon>Bacteria</taxon>
        <taxon>Pseudomonadati</taxon>
        <taxon>Pseudomonadota</taxon>
        <taxon>Gammaproteobacteria</taxon>
        <taxon>Aeromonadales</taxon>
        <taxon>Aeromonadaceae</taxon>
        <taxon>Oceanisphaera</taxon>
    </lineage>
</organism>